<evidence type="ECO:0000256" key="3">
    <source>
        <dbReference type="ARBA" id="ARBA00022490"/>
    </source>
</evidence>
<keyword evidence="5 9" id="KW-0808">Transferase</keyword>
<dbReference type="SUPFAM" id="SSF52728">
    <property type="entry name" value="PTS IIb component"/>
    <property type="match status" value="1"/>
</dbReference>
<evidence type="ECO:0000256" key="5">
    <source>
        <dbReference type="ARBA" id="ARBA00022679"/>
    </source>
</evidence>
<keyword evidence="6" id="KW-0598">Phosphotransferase system</keyword>
<name>A0A2H9T4W9_9ZZZZ</name>
<dbReference type="EC" id="2.7.1.191" evidence="9"/>
<dbReference type="NCBIfam" id="TIGR00854">
    <property type="entry name" value="pts-sorbose"/>
    <property type="match status" value="1"/>
</dbReference>
<dbReference type="GO" id="GO:0008982">
    <property type="term" value="F:protein-N(PI)-phosphohistidine-sugar phosphotransferase activity"/>
    <property type="evidence" value="ECO:0007669"/>
    <property type="project" value="InterPro"/>
</dbReference>
<feature type="domain" description="PTS EIIB type-4" evidence="8">
    <location>
        <begin position="2"/>
        <end position="159"/>
    </location>
</feature>
<dbReference type="Pfam" id="PF03830">
    <property type="entry name" value="PTSIIB_sorb"/>
    <property type="match status" value="1"/>
</dbReference>
<dbReference type="NCBIfam" id="NF007288">
    <property type="entry name" value="PRK09756.1"/>
    <property type="match status" value="1"/>
</dbReference>
<comment type="subcellular location">
    <subcellularLocation>
        <location evidence="1">Cytoplasm</location>
    </subcellularLocation>
</comment>
<dbReference type="EMBL" id="NSIT01000214">
    <property type="protein sequence ID" value="PJE78280.1"/>
    <property type="molecule type" value="Genomic_DNA"/>
</dbReference>
<evidence type="ECO:0000256" key="7">
    <source>
        <dbReference type="ARBA" id="ARBA00022777"/>
    </source>
</evidence>
<evidence type="ECO:0000256" key="1">
    <source>
        <dbReference type="ARBA" id="ARBA00004496"/>
    </source>
</evidence>
<keyword evidence="7" id="KW-0418">Kinase</keyword>
<dbReference type="GO" id="GO:0005737">
    <property type="term" value="C:cytoplasm"/>
    <property type="evidence" value="ECO:0007669"/>
    <property type="project" value="UniProtKB-SubCell"/>
</dbReference>
<evidence type="ECO:0000259" key="8">
    <source>
        <dbReference type="PROSITE" id="PS51101"/>
    </source>
</evidence>
<keyword evidence="3" id="KW-0963">Cytoplasm</keyword>
<evidence type="ECO:0000256" key="6">
    <source>
        <dbReference type="ARBA" id="ARBA00022683"/>
    </source>
</evidence>
<comment type="caution">
    <text evidence="9">The sequence shown here is derived from an EMBL/GenBank/DDBJ whole genome shotgun (WGS) entry which is preliminary data.</text>
</comment>
<dbReference type="AlphaFoldDB" id="A0A2H9T4W9"/>
<reference evidence="9" key="1">
    <citation type="journal article" date="2017" name="Appl. Environ. Microbiol.">
        <title>Molecular characterization of an Endozoicomonas-like organism causing infection in king scallop Pecten maximus L.</title>
        <authorList>
            <person name="Cano I."/>
            <person name="van Aerle R."/>
            <person name="Ross S."/>
            <person name="Verner-Jeffreys D.W."/>
            <person name="Paley R.K."/>
            <person name="Rimmer G."/>
            <person name="Ryder D."/>
            <person name="Hooper P."/>
            <person name="Stone D."/>
            <person name="Feist S.W."/>
        </authorList>
    </citation>
    <scope>NUCLEOTIDE SEQUENCE</scope>
</reference>
<dbReference type="GO" id="GO:0016301">
    <property type="term" value="F:kinase activity"/>
    <property type="evidence" value="ECO:0007669"/>
    <property type="project" value="UniProtKB-KW"/>
</dbReference>
<dbReference type="NCBIfam" id="NF008508">
    <property type="entry name" value="PRK11425.1"/>
    <property type="match status" value="1"/>
</dbReference>
<accession>A0A2H9T4W9</accession>
<dbReference type="Gene3D" id="3.40.35.10">
    <property type="entry name" value="Phosphotransferase system, sorbose subfamily IIB component"/>
    <property type="match status" value="1"/>
</dbReference>
<evidence type="ECO:0000313" key="9">
    <source>
        <dbReference type="EMBL" id="PJE78280.1"/>
    </source>
</evidence>
<evidence type="ECO:0000256" key="4">
    <source>
        <dbReference type="ARBA" id="ARBA00022597"/>
    </source>
</evidence>
<dbReference type="InterPro" id="IPR004720">
    <property type="entry name" value="PTS_IIB_sorbose-sp"/>
</dbReference>
<dbReference type="PROSITE" id="PS51101">
    <property type="entry name" value="PTS_EIIB_TYPE_4"/>
    <property type="match status" value="1"/>
</dbReference>
<protein>
    <submittedName>
        <fullName evidence="9">PTS system mannose-specific EIIAB component</fullName>
        <ecNumber evidence="9">2.7.1.191</ecNumber>
    </submittedName>
</protein>
<proteinExistence type="predicted"/>
<keyword evidence="4" id="KW-0762">Sugar transport</keyword>
<dbReference type="CDD" id="cd00001">
    <property type="entry name" value="PTS_IIB_man"/>
    <property type="match status" value="1"/>
</dbReference>
<dbReference type="InterPro" id="IPR018455">
    <property type="entry name" value="PTS_IIB_sorbose-sp_subgr"/>
</dbReference>
<sequence>MNTPNINLVRIDNRMLHGQVAVTWSHHAGGNLILVVNDEVAEDAVRQNLMDMAAPSGMATRYFSIQKTIDVIHKASSAQKIVMIVETPQDVLRLAQGGVPFTKVNVGNMHFSEGKNQIHKTVSVDDSDIRAFQKLAEMGIKCSIQRVPEEEAINVMTLL</sequence>
<organism evidence="9">
    <name type="scientific">invertebrate metagenome</name>
    <dbReference type="NCBI Taxonomy" id="1711999"/>
    <lineage>
        <taxon>unclassified sequences</taxon>
        <taxon>metagenomes</taxon>
        <taxon>organismal metagenomes</taxon>
    </lineage>
</organism>
<gene>
    <name evidence="9" type="primary">manX_2</name>
    <name evidence="9" type="ORF">CI610_02788</name>
</gene>
<keyword evidence="2" id="KW-0813">Transport</keyword>
<dbReference type="GO" id="GO:0009401">
    <property type="term" value="P:phosphoenolpyruvate-dependent sugar phosphotransferase system"/>
    <property type="evidence" value="ECO:0007669"/>
    <property type="project" value="UniProtKB-KW"/>
</dbReference>
<evidence type="ECO:0000256" key="2">
    <source>
        <dbReference type="ARBA" id="ARBA00022448"/>
    </source>
</evidence>
<dbReference type="InterPro" id="IPR036667">
    <property type="entry name" value="PTS_IIB_sorbose-sp_sf"/>
</dbReference>